<keyword evidence="3" id="KW-1003">Cell membrane</keyword>
<dbReference type="InterPro" id="IPR004254">
    <property type="entry name" value="AdipoR/HlyIII-related"/>
</dbReference>
<dbReference type="AlphaFoldDB" id="A0A2Z2NKU2"/>
<dbReference type="Pfam" id="PF03006">
    <property type="entry name" value="HlyIII"/>
    <property type="match status" value="1"/>
</dbReference>
<accession>A0A2Z2NKU2</accession>
<feature type="binding site" evidence="7">
    <location>
        <position position="189"/>
    </location>
    <ligand>
        <name>Zn(2+)</name>
        <dbReference type="ChEBI" id="CHEBI:29105"/>
    </ligand>
</feature>
<organism evidence="9 10">
    <name type="scientific">Granulosicoccus antarcticus IMCC3135</name>
    <dbReference type="NCBI Taxonomy" id="1192854"/>
    <lineage>
        <taxon>Bacteria</taxon>
        <taxon>Pseudomonadati</taxon>
        <taxon>Pseudomonadota</taxon>
        <taxon>Gammaproteobacteria</taxon>
        <taxon>Chromatiales</taxon>
        <taxon>Granulosicoccaceae</taxon>
        <taxon>Granulosicoccus</taxon>
    </lineage>
</organism>
<feature type="transmembrane region" description="Helical" evidence="8">
    <location>
        <begin position="126"/>
        <end position="144"/>
    </location>
</feature>
<dbReference type="Proteomes" id="UP000250079">
    <property type="component" value="Chromosome"/>
</dbReference>
<dbReference type="RefSeq" id="WP_088916030.1">
    <property type="nucleotide sequence ID" value="NZ_CP018632.1"/>
</dbReference>
<evidence type="ECO:0000256" key="3">
    <source>
        <dbReference type="ARBA" id="ARBA00022475"/>
    </source>
</evidence>
<name>A0A2Z2NKU2_9GAMM</name>
<dbReference type="PANTHER" id="PTHR20855">
    <property type="entry name" value="ADIPOR/PROGESTIN RECEPTOR-RELATED"/>
    <property type="match status" value="1"/>
</dbReference>
<evidence type="ECO:0000256" key="2">
    <source>
        <dbReference type="ARBA" id="ARBA00008488"/>
    </source>
</evidence>
<dbReference type="EMBL" id="CP018632">
    <property type="protein sequence ID" value="ASJ70488.1"/>
    <property type="molecule type" value="Genomic_DNA"/>
</dbReference>
<dbReference type="InterPro" id="IPR005744">
    <property type="entry name" value="Hy-lIII"/>
</dbReference>
<reference evidence="9 10" key="1">
    <citation type="submission" date="2016-12" db="EMBL/GenBank/DDBJ databases">
        <authorList>
            <person name="Song W.-J."/>
            <person name="Kurnit D.M."/>
        </authorList>
    </citation>
    <scope>NUCLEOTIDE SEQUENCE [LARGE SCALE GENOMIC DNA]</scope>
    <source>
        <strain evidence="9 10">IMCC3135</strain>
    </source>
</reference>
<evidence type="ECO:0000256" key="6">
    <source>
        <dbReference type="ARBA" id="ARBA00023136"/>
    </source>
</evidence>
<feature type="binding site" evidence="7">
    <location>
        <position position="60"/>
    </location>
    <ligand>
        <name>Zn(2+)</name>
        <dbReference type="ChEBI" id="CHEBI:29105"/>
    </ligand>
</feature>
<dbReference type="NCBIfam" id="TIGR01065">
    <property type="entry name" value="hlyIII"/>
    <property type="match status" value="1"/>
</dbReference>
<comment type="similarity">
    <text evidence="2">Belongs to the UPF0073 (Hly-III) family.</text>
</comment>
<comment type="subcellular location">
    <subcellularLocation>
        <location evidence="1">Cell membrane</location>
        <topology evidence="1">Multi-pass membrane protein</topology>
    </subcellularLocation>
</comment>
<dbReference type="OrthoDB" id="9813689at2"/>
<feature type="transmembrane region" description="Helical" evidence="8">
    <location>
        <begin position="12"/>
        <end position="31"/>
    </location>
</feature>
<evidence type="ECO:0000256" key="1">
    <source>
        <dbReference type="ARBA" id="ARBA00004651"/>
    </source>
</evidence>
<keyword evidence="7" id="KW-0479">Metal-binding</keyword>
<dbReference type="KEGG" id="gai:IMCC3135_01870"/>
<dbReference type="GO" id="GO:0140911">
    <property type="term" value="F:pore-forming activity"/>
    <property type="evidence" value="ECO:0007669"/>
    <property type="project" value="InterPro"/>
</dbReference>
<evidence type="ECO:0000256" key="8">
    <source>
        <dbReference type="SAM" id="Phobius"/>
    </source>
</evidence>
<sequence>MYYGEKLNSISHLVGAALALIGFGVLLTISIQERDLLLIVSFGIFGLTLILLYTMSTLYHSFSSTKLKRLFQKLDHVAIYLLIAGTYTPFLMVSMQEHNGFIGLAVIWTLAAVGLLLDVRIKKRIEWLQLSIYLAMGWFCVLFYSDLQASIPSAGMTWLAVGGAFYMCGVVFYVLDEFNKLRHAHGIWHLFVLLGSISHFISIAGYVR</sequence>
<evidence type="ECO:0000256" key="5">
    <source>
        <dbReference type="ARBA" id="ARBA00022989"/>
    </source>
</evidence>
<keyword evidence="4 8" id="KW-0812">Transmembrane</keyword>
<proteinExistence type="inferred from homology"/>
<keyword evidence="10" id="KW-1185">Reference proteome</keyword>
<feature type="transmembrane region" description="Helical" evidence="8">
    <location>
        <begin position="37"/>
        <end position="56"/>
    </location>
</feature>
<keyword evidence="5 8" id="KW-1133">Transmembrane helix</keyword>
<protein>
    <recommendedName>
        <fullName evidence="11">Hemolysin-III related</fullName>
    </recommendedName>
</protein>
<feature type="transmembrane region" description="Helical" evidence="8">
    <location>
        <begin position="156"/>
        <end position="175"/>
    </location>
</feature>
<feature type="transmembrane region" description="Helical" evidence="8">
    <location>
        <begin position="101"/>
        <end position="119"/>
    </location>
</feature>
<evidence type="ECO:0000256" key="4">
    <source>
        <dbReference type="ARBA" id="ARBA00022692"/>
    </source>
</evidence>
<feature type="binding site" evidence="7">
    <location>
        <position position="185"/>
    </location>
    <ligand>
        <name>Zn(2+)</name>
        <dbReference type="ChEBI" id="CHEBI:29105"/>
    </ligand>
</feature>
<dbReference type="PANTHER" id="PTHR20855:SF3">
    <property type="entry name" value="LD03007P"/>
    <property type="match status" value="1"/>
</dbReference>
<evidence type="ECO:0000313" key="10">
    <source>
        <dbReference type="Proteomes" id="UP000250079"/>
    </source>
</evidence>
<evidence type="ECO:0000313" key="9">
    <source>
        <dbReference type="EMBL" id="ASJ70488.1"/>
    </source>
</evidence>
<evidence type="ECO:0000256" key="7">
    <source>
        <dbReference type="PIRSR" id="PIRSR604254-1"/>
    </source>
</evidence>
<evidence type="ECO:0008006" key="11">
    <source>
        <dbReference type="Google" id="ProtNLM"/>
    </source>
</evidence>
<keyword evidence="7" id="KW-0862">Zinc</keyword>
<dbReference type="GO" id="GO:0005886">
    <property type="term" value="C:plasma membrane"/>
    <property type="evidence" value="ECO:0007669"/>
    <property type="project" value="UniProtKB-SubCell"/>
</dbReference>
<gene>
    <name evidence="9" type="ORF">IMCC3135_01870</name>
</gene>
<feature type="transmembrane region" description="Helical" evidence="8">
    <location>
        <begin position="187"/>
        <end position="207"/>
    </location>
</feature>
<feature type="transmembrane region" description="Helical" evidence="8">
    <location>
        <begin position="77"/>
        <end position="95"/>
    </location>
</feature>
<dbReference type="GO" id="GO:0046872">
    <property type="term" value="F:metal ion binding"/>
    <property type="evidence" value="ECO:0007669"/>
    <property type="project" value="UniProtKB-KW"/>
</dbReference>
<keyword evidence="6 8" id="KW-0472">Membrane</keyword>